<feature type="region of interest" description="Disordered" evidence="5">
    <location>
        <begin position="1"/>
        <end position="27"/>
    </location>
</feature>
<dbReference type="SUPFAM" id="SSF56112">
    <property type="entry name" value="Protein kinase-like (PK-like)"/>
    <property type="match status" value="1"/>
</dbReference>
<evidence type="ECO:0000256" key="5">
    <source>
        <dbReference type="SAM" id="MobiDB-lite"/>
    </source>
</evidence>
<feature type="domain" description="ABC1 atypical kinase-like" evidence="6">
    <location>
        <begin position="114"/>
        <end position="326"/>
    </location>
</feature>
<dbReference type="CDD" id="cd13970">
    <property type="entry name" value="ABC1_ADCK3"/>
    <property type="match status" value="1"/>
</dbReference>
<dbReference type="Pfam" id="PF03109">
    <property type="entry name" value="ABC1"/>
    <property type="match status" value="1"/>
</dbReference>
<dbReference type="EC" id="2.7.-.-" evidence="7"/>
<organism evidence="7 8">
    <name type="scientific">Nocardia aurea</name>
    <dbReference type="NCBI Taxonomy" id="2144174"/>
    <lineage>
        <taxon>Bacteria</taxon>
        <taxon>Bacillati</taxon>
        <taxon>Actinomycetota</taxon>
        <taxon>Actinomycetes</taxon>
        <taxon>Mycobacteriales</taxon>
        <taxon>Nocardiaceae</taxon>
        <taxon>Nocardia</taxon>
    </lineage>
</organism>
<keyword evidence="3" id="KW-0547">Nucleotide-binding</keyword>
<sequence length="463" mass="50691">MVRRDPGGRLFPLSRRTPAGKSDVPPTGAAVRSAKLAALPVAYAGRRVAGAGRRVIGRSAAEVDRDIRERTAQHVFAVLGEMKGCVAKLGQMLAIYEFALPADVAGPYREALARLQDSAPSMLPATVHAVLADQMGPRWRSMFLDFDDRRPASASVGQVHRAIWHDGRAVAVKVMYPGARQAIGNDLTALRRMAPMFNALLPGADSRSVIERLCAYISEELDYELEAAHQSRFAEAYADDPDFVVPRVIAQYPDVLVTEWLDGTSLSRLIARGTPFERDRVGLLILRFLFSGPTRAGLLYGDPHPGNFRVMPDGRLGVVDFGACAPWPPGYLDMVKDFAPAMLRCAPDELEAAIRRNGYVAPGRPLDMDTVIARIAPLRDAVLAPTLELDSRWMRRQMAAVTDLSVTNVLRQLTMPSEHTTVARTAVAGLGVLGQLRAAIPLRREYERWFPEVVATLADVRPG</sequence>
<dbReference type="InterPro" id="IPR034646">
    <property type="entry name" value="ADCK3_dom"/>
</dbReference>
<keyword evidence="4" id="KW-0067">ATP-binding</keyword>
<comment type="caution">
    <text evidence="7">The sequence shown here is derived from an EMBL/GenBank/DDBJ whole genome shotgun (WGS) entry which is preliminary data.</text>
</comment>
<keyword evidence="2 7" id="KW-0808">Transferase</keyword>
<dbReference type="InterPro" id="IPR011009">
    <property type="entry name" value="Kinase-like_dom_sf"/>
</dbReference>
<dbReference type="InterPro" id="IPR004147">
    <property type="entry name" value="ABC1_dom"/>
</dbReference>
<evidence type="ECO:0000313" key="7">
    <source>
        <dbReference type="EMBL" id="MEV0706511.1"/>
    </source>
</evidence>
<reference evidence="7 8" key="1">
    <citation type="submission" date="2024-06" db="EMBL/GenBank/DDBJ databases">
        <title>The Natural Products Discovery Center: Release of the First 8490 Sequenced Strains for Exploring Actinobacteria Biosynthetic Diversity.</title>
        <authorList>
            <person name="Kalkreuter E."/>
            <person name="Kautsar S.A."/>
            <person name="Yang D."/>
            <person name="Bader C.D."/>
            <person name="Teijaro C.N."/>
            <person name="Fluegel L."/>
            <person name="Davis C.M."/>
            <person name="Simpson J.R."/>
            <person name="Lauterbach L."/>
            <person name="Steele A.D."/>
            <person name="Gui C."/>
            <person name="Meng S."/>
            <person name="Li G."/>
            <person name="Viehrig K."/>
            <person name="Ye F."/>
            <person name="Su P."/>
            <person name="Kiefer A.F."/>
            <person name="Nichols A."/>
            <person name="Cepeda A.J."/>
            <person name="Yan W."/>
            <person name="Fan B."/>
            <person name="Jiang Y."/>
            <person name="Adhikari A."/>
            <person name="Zheng C.-J."/>
            <person name="Schuster L."/>
            <person name="Cowan T.M."/>
            <person name="Smanski M.J."/>
            <person name="Chevrette M.G."/>
            <person name="De Carvalho L.P.S."/>
            <person name="Shen B."/>
        </authorList>
    </citation>
    <scope>NUCLEOTIDE SEQUENCE [LARGE SCALE GENOMIC DNA]</scope>
    <source>
        <strain evidence="7 8">NPDC050403</strain>
    </source>
</reference>
<comment type="similarity">
    <text evidence="1">Belongs to the protein kinase superfamily. ADCK protein kinase family.</text>
</comment>
<keyword evidence="8" id="KW-1185">Reference proteome</keyword>
<evidence type="ECO:0000259" key="6">
    <source>
        <dbReference type="Pfam" id="PF03109"/>
    </source>
</evidence>
<evidence type="ECO:0000313" key="8">
    <source>
        <dbReference type="Proteomes" id="UP001551695"/>
    </source>
</evidence>
<dbReference type="PANTHER" id="PTHR43851">
    <property type="match status" value="1"/>
</dbReference>
<accession>A0ABV3FM85</accession>
<dbReference type="InterPro" id="IPR051409">
    <property type="entry name" value="Atypical_kinase_ADCK"/>
</dbReference>
<gene>
    <name evidence="7" type="ORF">AB0I48_03010</name>
</gene>
<evidence type="ECO:0000256" key="1">
    <source>
        <dbReference type="ARBA" id="ARBA00009670"/>
    </source>
</evidence>
<dbReference type="Proteomes" id="UP001551695">
    <property type="component" value="Unassembled WGS sequence"/>
</dbReference>
<name>A0ABV3FM85_9NOCA</name>
<dbReference type="EMBL" id="JBFAKC010000001">
    <property type="protein sequence ID" value="MEV0706511.1"/>
    <property type="molecule type" value="Genomic_DNA"/>
</dbReference>
<evidence type="ECO:0000256" key="4">
    <source>
        <dbReference type="ARBA" id="ARBA00022840"/>
    </source>
</evidence>
<dbReference type="PANTHER" id="PTHR43851:SF3">
    <property type="entry name" value="COENZYME Q8"/>
    <property type="match status" value="1"/>
</dbReference>
<protein>
    <submittedName>
        <fullName evidence="7">AarF/ABC1/UbiB kinase family protein</fullName>
        <ecNumber evidence="7">2.7.-.-</ecNumber>
    </submittedName>
</protein>
<keyword evidence="7" id="KW-0418">Kinase</keyword>
<evidence type="ECO:0000256" key="3">
    <source>
        <dbReference type="ARBA" id="ARBA00022741"/>
    </source>
</evidence>
<dbReference type="GO" id="GO:0016301">
    <property type="term" value="F:kinase activity"/>
    <property type="evidence" value="ECO:0007669"/>
    <property type="project" value="UniProtKB-KW"/>
</dbReference>
<evidence type="ECO:0000256" key="2">
    <source>
        <dbReference type="ARBA" id="ARBA00022679"/>
    </source>
</evidence>
<proteinExistence type="inferred from homology"/>
<dbReference type="RefSeq" id="WP_357779753.1">
    <property type="nucleotide sequence ID" value="NZ_JBFAKC010000001.1"/>
</dbReference>